<feature type="domain" description="HAMP" evidence="14">
    <location>
        <begin position="345"/>
        <end position="399"/>
    </location>
</feature>
<evidence type="ECO:0000256" key="10">
    <source>
        <dbReference type="PROSITE-ProRule" id="PRU00284"/>
    </source>
</evidence>
<dbReference type="InterPro" id="IPR004090">
    <property type="entry name" value="Chemotax_Me-accpt_rcpt"/>
</dbReference>
<dbReference type="GO" id="GO:0007165">
    <property type="term" value="P:signal transduction"/>
    <property type="evidence" value="ECO:0007669"/>
    <property type="project" value="UniProtKB-KW"/>
</dbReference>
<keyword evidence="3" id="KW-0145">Chemotaxis</keyword>
<keyword evidence="2" id="KW-1003">Cell membrane</keyword>
<evidence type="ECO:0000259" key="14">
    <source>
        <dbReference type="PROSITE" id="PS50885"/>
    </source>
</evidence>
<evidence type="ECO:0000256" key="1">
    <source>
        <dbReference type="ARBA" id="ARBA00004429"/>
    </source>
</evidence>
<evidence type="ECO:0000256" key="4">
    <source>
        <dbReference type="ARBA" id="ARBA00022519"/>
    </source>
</evidence>
<dbReference type="PROSITE" id="PS50885">
    <property type="entry name" value="HAMP"/>
    <property type="match status" value="1"/>
</dbReference>
<dbReference type="InterPro" id="IPR004089">
    <property type="entry name" value="MCPsignal_dom"/>
</dbReference>
<evidence type="ECO:0000256" key="6">
    <source>
        <dbReference type="ARBA" id="ARBA00022989"/>
    </source>
</evidence>
<dbReference type="GO" id="GO:0006935">
    <property type="term" value="P:chemotaxis"/>
    <property type="evidence" value="ECO:0007669"/>
    <property type="project" value="UniProtKB-KW"/>
</dbReference>
<keyword evidence="6 11" id="KW-1133">Transmembrane helix</keyword>
<reference evidence="15 16" key="1">
    <citation type="submission" date="2015-11" db="EMBL/GenBank/DDBJ databases">
        <authorList>
            <person name="Zhang Y."/>
            <person name="Guo Z."/>
        </authorList>
    </citation>
    <scope>NUCLEOTIDE SEQUENCE [LARGE SCALE GENOMIC DNA]</scope>
    <source>
        <strain evidence="15 16">KCTC 12086</strain>
    </source>
</reference>
<dbReference type="RefSeq" id="WP_058031158.1">
    <property type="nucleotide sequence ID" value="NZ_CP013187.1"/>
</dbReference>
<feature type="domain" description="Methyl-accepting transducer" evidence="12">
    <location>
        <begin position="404"/>
        <end position="640"/>
    </location>
</feature>
<dbReference type="CDD" id="cd11386">
    <property type="entry name" value="MCP_signal"/>
    <property type="match status" value="1"/>
</dbReference>
<evidence type="ECO:0000313" key="15">
    <source>
        <dbReference type="EMBL" id="ALO43506.1"/>
    </source>
</evidence>
<dbReference type="KEGG" id="pphe:PP2015_3023"/>
<gene>
    <name evidence="15" type="ORF">PP2015_3023</name>
</gene>
<keyword evidence="16" id="KW-1185">Reference proteome</keyword>
<dbReference type="Gene3D" id="3.30.450.20">
    <property type="entry name" value="PAS domain"/>
    <property type="match status" value="2"/>
</dbReference>
<dbReference type="SMART" id="SM00283">
    <property type="entry name" value="MA"/>
    <property type="match status" value="1"/>
</dbReference>
<evidence type="ECO:0000256" key="9">
    <source>
        <dbReference type="ARBA" id="ARBA00029447"/>
    </source>
</evidence>
<organism evidence="15 16">
    <name type="scientific">Pseudoalteromonas phenolica</name>
    <dbReference type="NCBI Taxonomy" id="161398"/>
    <lineage>
        <taxon>Bacteria</taxon>
        <taxon>Pseudomonadati</taxon>
        <taxon>Pseudomonadota</taxon>
        <taxon>Gammaproteobacteria</taxon>
        <taxon>Alteromonadales</taxon>
        <taxon>Pseudoalteromonadaceae</taxon>
        <taxon>Pseudoalteromonas</taxon>
    </lineage>
</organism>
<dbReference type="CDD" id="cd12912">
    <property type="entry name" value="PDC2_MCP_like"/>
    <property type="match status" value="1"/>
</dbReference>
<dbReference type="STRING" id="161398.PP2015_3023"/>
<sequence>MLNNLSLRRKILLLIGGTISVLLIIASSYFVNHLATISRNSVEREAQSYIYAEKLSMESFFAQYGELVSTFAQSAHVVDFFEQYTEREADLSTQPGYDLVNRDFDRLTANNDNVLSTFFASAITGEYFKENERTSHFSDGRPYFAYKRGWWPEAMAIGKLHVSPVSVDANTGDVSAVIKLPVYNSSRKLLGIAGIDLQMEQINQLVEQIRFQGQGYGFLLDNNLNVVHLSKQTGHKLSITDEGPNGKEGLDGLEKQFSDTHGFRALNSEIKNNDSGTSVVTFKGQDYYVVYNSVKLDEPLLDWHVGVMIPVSFIEEPVNEAVMSTVIAFLVIISIVVLMILWATQMITKPIVSLADTMRDIASGEGDLTRRISIESNDEVGQLASHMNTFIEKLRAMMQTTAQQASQLGHASEQLSSVSANTNSEIQQEKEQVDSVSAAVTEMAATVTEISRNAQEASHAAEQVQHMTNDGATRSSQAQTVMTELASHIGEAAKVVAGLEKETTNIGAVIDVINGIAEQTNLLALNAAIEAARAGEQGRGFAVVADEVRSLASRTQESTDDIRNMITRLQQIAQQASTMMQQGQDQAEGSVSQTQEVLDSLQEIASSVATVQDQSHQIATATEQQTIVAEDINTSLNAINDLVNSTANHAHTLADEAHDLNGLAKSLNGTVNQFKL</sequence>
<dbReference type="PATRIC" id="fig|161398.10.peg.3082"/>
<evidence type="ECO:0000256" key="2">
    <source>
        <dbReference type="ARBA" id="ARBA00022475"/>
    </source>
</evidence>
<dbReference type="SUPFAM" id="SSF58104">
    <property type="entry name" value="Methyl-accepting chemotaxis protein (MCP) signaling domain"/>
    <property type="match status" value="1"/>
</dbReference>
<dbReference type="InterPro" id="IPR003660">
    <property type="entry name" value="HAMP_dom"/>
</dbReference>
<feature type="domain" description="T-SNARE coiled-coil homology" evidence="13">
    <location>
        <begin position="395"/>
        <end position="457"/>
    </location>
</feature>
<keyword evidence="7 11" id="KW-0472">Membrane</keyword>
<dbReference type="SMART" id="SM00304">
    <property type="entry name" value="HAMP"/>
    <property type="match status" value="1"/>
</dbReference>
<dbReference type="EMBL" id="CP013187">
    <property type="protein sequence ID" value="ALO43506.1"/>
    <property type="molecule type" value="Genomic_DNA"/>
</dbReference>
<dbReference type="PRINTS" id="PR00260">
    <property type="entry name" value="CHEMTRNSDUCR"/>
</dbReference>
<dbReference type="AlphaFoldDB" id="A0A0S2K6B3"/>
<dbReference type="OrthoDB" id="6397038at2"/>
<dbReference type="GO" id="GO:0004888">
    <property type="term" value="F:transmembrane signaling receptor activity"/>
    <property type="evidence" value="ECO:0007669"/>
    <property type="project" value="InterPro"/>
</dbReference>
<dbReference type="CDD" id="cd06225">
    <property type="entry name" value="HAMP"/>
    <property type="match status" value="1"/>
</dbReference>
<dbReference type="InterPro" id="IPR000727">
    <property type="entry name" value="T_SNARE_dom"/>
</dbReference>
<dbReference type="InterPro" id="IPR033479">
    <property type="entry name" value="dCache_1"/>
</dbReference>
<keyword evidence="4" id="KW-0997">Cell inner membrane</keyword>
<keyword evidence="5 11" id="KW-0812">Transmembrane</keyword>
<dbReference type="Proteomes" id="UP000061457">
    <property type="component" value="Chromosome I"/>
</dbReference>
<dbReference type="Pfam" id="PF02743">
    <property type="entry name" value="dCache_1"/>
    <property type="match status" value="1"/>
</dbReference>
<evidence type="ECO:0000259" key="13">
    <source>
        <dbReference type="PROSITE" id="PS50192"/>
    </source>
</evidence>
<dbReference type="Pfam" id="PF00672">
    <property type="entry name" value="HAMP"/>
    <property type="match status" value="1"/>
</dbReference>
<dbReference type="Gene3D" id="1.10.287.950">
    <property type="entry name" value="Methyl-accepting chemotaxis protein"/>
    <property type="match status" value="1"/>
</dbReference>
<feature type="domain" description="T-SNARE coiled-coil homology" evidence="13">
    <location>
        <begin position="591"/>
        <end position="653"/>
    </location>
</feature>
<keyword evidence="8 10" id="KW-0807">Transducer</keyword>
<evidence type="ECO:0000256" key="8">
    <source>
        <dbReference type="ARBA" id="ARBA00023224"/>
    </source>
</evidence>
<protein>
    <submittedName>
        <fullName evidence="15">Chemotactic transducer PctC</fullName>
    </submittedName>
</protein>
<evidence type="ECO:0000256" key="11">
    <source>
        <dbReference type="SAM" id="Phobius"/>
    </source>
</evidence>
<feature type="transmembrane region" description="Helical" evidence="11">
    <location>
        <begin position="12"/>
        <end position="31"/>
    </location>
</feature>
<dbReference type="Pfam" id="PF00015">
    <property type="entry name" value="MCPsignal"/>
    <property type="match status" value="1"/>
</dbReference>
<dbReference type="PROSITE" id="PS50111">
    <property type="entry name" value="CHEMOTAXIS_TRANSDUC_2"/>
    <property type="match status" value="1"/>
</dbReference>
<proteinExistence type="inferred from homology"/>
<evidence type="ECO:0000313" key="16">
    <source>
        <dbReference type="Proteomes" id="UP000061457"/>
    </source>
</evidence>
<name>A0A0S2K6B3_9GAMM</name>
<dbReference type="FunFam" id="1.10.287.950:FF:000001">
    <property type="entry name" value="Methyl-accepting chemotaxis sensory transducer"/>
    <property type="match status" value="1"/>
</dbReference>
<comment type="similarity">
    <text evidence="9">Belongs to the methyl-accepting chemotaxis (MCP) protein family.</text>
</comment>
<dbReference type="GO" id="GO:0005886">
    <property type="term" value="C:plasma membrane"/>
    <property type="evidence" value="ECO:0007669"/>
    <property type="project" value="UniProtKB-SubCell"/>
</dbReference>
<feature type="transmembrane region" description="Helical" evidence="11">
    <location>
        <begin position="321"/>
        <end position="343"/>
    </location>
</feature>
<comment type="subcellular location">
    <subcellularLocation>
        <location evidence="1">Cell inner membrane</location>
        <topology evidence="1">Multi-pass membrane protein</topology>
    </subcellularLocation>
</comment>
<accession>A0A0S2K6B3</accession>
<evidence type="ECO:0000256" key="7">
    <source>
        <dbReference type="ARBA" id="ARBA00023136"/>
    </source>
</evidence>
<evidence type="ECO:0000259" key="12">
    <source>
        <dbReference type="PROSITE" id="PS50111"/>
    </source>
</evidence>
<dbReference type="PANTHER" id="PTHR32089">
    <property type="entry name" value="METHYL-ACCEPTING CHEMOTAXIS PROTEIN MCPB"/>
    <property type="match status" value="1"/>
</dbReference>
<evidence type="ECO:0000256" key="3">
    <source>
        <dbReference type="ARBA" id="ARBA00022500"/>
    </source>
</evidence>
<evidence type="ECO:0000256" key="5">
    <source>
        <dbReference type="ARBA" id="ARBA00022692"/>
    </source>
</evidence>
<dbReference type="PROSITE" id="PS50192">
    <property type="entry name" value="T_SNARE"/>
    <property type="match status" value="2"/>
</dbReference>
<dbReference type="PANTHER" id="PTHR32089:SF120">
    <property type="entry name" value="METHYL-ACCEPTING CHEMOTAXIS PROTEIN TLPQ"/>
    <property type="match status" value="1"/>
</dbReference>